<dbReference type="InterPro" id="IPR005874">
    <property type="entry name" value="SUI1_euk"/>
</dbReference>
<keyword evidence="4" id="KW-0648">Protein biosynthesis</keyword>
<dbReference type="GO" id="GO:0003743">
    <property type="term" value="F:translation initiation factor activity"/>
    <property type="evidence" value="ECO:0007669"/>
    <property type="project" value="InterPro"/>
</dbReference>
<organism evidence="6 7">
    <name type="scientific">Populus alba x Populus x berolinensis</name>
    <dbReference type="NCBI Taxonomy" id="444605"/>
    <lineage>
        <taxon>Eukaryota</taxon>
        <taxon>Viridiplantae</taxon>
        <taxon>Streptophyta</taxon>
        <taxon>Embryophyta</taxon>
        <taxon>Tracheophyta</taxon>
        <taxon>Spermatophyta</taxon>
        <taxon>Magnoliopsida</taxon>
        <taxon>eudicotyledons</taxon>
        <taxon>Gunneridae</taxon>
        <taxon>Pentapetalae</taxon>
        <taxon>rosids</taxon>
        <taxon>fabids</taxon>
        <taxon>Malpighiales</taxon>
        <taxon>Salicaceae</taxon>
        <taxon>Saliceae</taxon>
        <taxon>Populus</taxon>
    </lineage>
</organism>
<dbReference type="EMBL" id="JAQIZT010000017">
    <property type="protein sequence ID" value="KAJ6959288.1"/>
    <property type="molecule type" value="Genomic_DNA"/>
</dbReference>
<dbReference type="AlphaFoldDB" id="A0AAD6LEN8"/>
<evidence type="ECO:0000259" key="5">
    <source>
        <dbReference type="PROSITE" id="PS50296"/>
    </source>
</evidence>
<dbReference type="InterPro" id="IPR036877">
    <property type="entry name" value="SUI1_dom_sf"/>
</dbReference>
<reference evidence="6" key="1">
    <citation type="journal article" date="2023" name="Mol. Ecol. Resour.">
        <title>Chromosome-level genome assembly of a triploid poplar Populus alba 'Berolinensis'.</title>
        <authorList>
            <person name="Chen S."/>
            <person name="Yu Y."/>
            <person name="Wang X."/>
            <person name="Wang S."/>
            <person name="Zhang T."/>
            <person name="Zhou Y."/>
            <person name="He R."/>
            <person name="Meng N."/>
            <person name="Wang Y."/>
            <person name="Liu W."/>
            <person name="Liu Z."/>
            <person name="Liu J."/>
            <person name="Guo Q."/>
            <person name="Huang H."/>
            <person name="Sederoff R.R."/>
            <person name="Wang G."/>
            <person name="Qu G."/>
            <person name="Chen S."/>
        </authorList>
    </citation>
    <scope>NUCLEOTIDE SEQUENCE</scope>
    <source>
        <strain evidence="6">SC-2020</strain>
    </source>
</reference>
<proteinExistence type="inferred from homology"/>
<dbReference type="CDD" id="cd11566">
    <property type="entry name" value="eIF1_SUI1"/>
    <property type="match status" value="1"/>
</dbReference>
<dbReference type="Proteomes" id="UP001164929">
    <property type="component" value="Chromosome 17"/>
</dbReference>
<comment type="caution">
    <text evidence="6">The sequence shown here is derived from an EMBL/GenBank/DDBJ whole genome shotgun (WGS) entry which is preliminary data.</text>
</comment>
<dbReference type="SUPFAM" id="SSF55159">
    <property type="entry name" value="eIF1-like"/>
    <property type="match status" value="1"/>
</dbReference>
<feature type="domain" description="SUI1" evidence="5">
    <location>
        <begin position="32"/>
        <end position="82"/>
    </location>
</feature>
<evidence type="ECO:0000256" key="2">
    <source>
        <dbReference type="ARBA" id="ARBA00005422"/>
    </source>
</evidence>
<dbReference type="InterPro" id="IPR001950">
    <property type="entry name" value="SUI1"/>
</dbReference>
<dbReference type="PANTHER" id="PTHR10388">
    <property type="entry name" value="EUKARYOTIC TRANSLATION INITIATION FACTOR SUI1"/>
    <property type="match status" value="1"/>
</dbReference>
<dbReference type="GO" id="GO:0006417">
    <property type="term" value="P:regulation of translation"/>
    <property type="evidence" value="ECO:0007669"/>
    <property type="project" value="UniProtKB-KW"/>
</dbReference>
<comment type="similarity">
    <text evidence="2">Belongs to the SUI1 family.</text>
</comment>
<dbReference type="PROSITE" id="PS50296">
    <property type="entry name" value="SUI1"/>
    <property type="match status" value="1"/>
</dbReference>
<protein>
    <recommendedName>
        <fullName evidence="5">SUI1 domain-containing protein</fullName>
    </recommendedName>
</protein>
<accession>A0AAD6LEN8</accession>
<evidence type="ECO:0000256" key="3">
    <source>
        <dbReference type="ARBA" id="ARBA00022845"/>
    </source>
</evidence>
<evidence type="ECO:0000313" key="6">
    <source>
        <dbReference type="EMBL" id="KAJ6959288.1"/>
    </source>
</evidence>
<keyword evidence="7" id="KW-1185">Reference proteome</keyword>
<evidence type="ECO:0000256" key="1">
    <source>
        <dbReference type="ARBA" id="ARBA00003130"/>
    </source>
</evidence>
<keyword evidence="3" id="KW-0810">Translation regulation</keyword>
<dbReference type="Pfam" id="PF01253">
    <property type="entry name" value="SUI1"/>
    <property type="match status" value="1"/>
</dbReference>
<dbReference type="Gene3D" id="3.30.780.10">
    <property type="entry name" value="SUI1-like domain"/>
    <property type="match status" value="1"/>
</dbReference>
<name>A0AAD6LEN8_9ROSI</name>
<evidence type="ECO:0000313" key="7">
    <source>
        <dbReference type="Proteomes" id="UP001164929"/>
    </source>
</evidence>
<sequence length="138" mass="15395">MIFFLSFSSLDGIDPFAVANADDTGAGTKDYVHVRVQQRNGRKSLTTVLGLKKEYSYSKILKDLKKEFCCNGTVVQDPDLGQFCTYPCGFKNFLERSFNFWVINGRTFPPSSFRFHGGISNGEQGTTVSGRARIELGM</sequence>
<gene>
    <name evidence="6" type="ORF">NC653_037571</name>
</gene>
<comment type="function">
    <text evidence="1">Probably involved in translation.</text>
</comment>
<evidence type="ECO:0000256" key="4">
    <source>
        <dbReference type="ARBA" id="ARBA00022917"/>
    </source>
</evidence>